<evidence type="ECO:0000313" key="5">
    <source>
        <dbReference type="EMBL" id="QKX55200.1"/>
    </source>
</evidence>
<dbReference type="PANTHER" id="PTHR10073">
    <property type="entry name" value="DNA MISMATCH REPAIR PROTEIN MLH, PMS, MUTL"/>
    <property type="match status" value="1"/>
</dbReference>
<dbReference type="SMART" id="SM01340">
    <property type="entry name" value="DNA_mis_repair"/>
    <property type="match status" value="1"/>
</dbReference>
<accession>A0A7H8QMP9</accession>
<evidence type="ECO:0000256" key="3">
    <source>
        <dbReference type="SAM" id="MobiDB-lite"/>
    </source>
</evidence>
<dbReference type="Proteomes" id="UP000509510">
    <property type="component" value="Chromosome I"/>
</dbReference>
<dbReference type="InterPro" id="IPR014762">
    <property type="entry name" value="DNA_mismatch_repair_CS"/>
</dbReference>
<dbReference type="GO" id="GO:0006298">
    <property type="term" value="P:mismatch repair"/>
    <property type="evidence" value="ECO:0007669"/>
    <property type="project" value="InterPro"/>
</dbReference>
<feature type="compositionally biased region" description="Polar residues" evidence="3">
    <location>
        <begin position="540"/>
        <end position="557"/>
    </location>
</feature>
<dbReference type="InterPro" id="IPR036890">
    <property type="entry name" value="HATPase_C_sf"/>
</dbReference>
<feature type="compositionally biased region" description="Polar residues" evidence="3">
    <location>
        <begin position="482"/>
        <end position="500"/>
    </location>
</feature>
<dbReference type="GO" id="GO:0032389">
    <property type="term" value="C:MutLalpha complex"/>
    <property type="evidence" value="ECO:0007669"/>
    <property type="project" value="TreeGrafter"/>
</dbReference>
<gene>
    <name evidence="5" type="ORF">TRUGW13939_02292</name>
</gene>
<dbReference type="GO" id="GO:0061982">
    <property type="term" value="P:meiosis I cell cycle process"/>
    <property type="evidence" value="ECO:0007669"/>
    <property type="project" value="UniProtKB-ARBA"/>
</dbReference>
<evidence type="ECO:0000259" key="4">
    <source>
        <dbReference type="SMART" id="SM01340"/>
    </source>
</evidence>
<dbReference type="Pfam" id="PF13589">
    <property type="entry name" value="HATPase_c_3"/>
    <property type="match status" value="1"/>
</dbReference>
<dbReference type="SUPFAM" id="SSF55874">
    <property type="entry name" value="ATPase domain of HSP90 chaperone/DNA topoisomerase II/histidine kinase"/>
    <property type="match status" value="1"/>
</dbReference>
<dbReference type="Gene3D" id="3.30.565.10">
    <property type="entry name" value="Histidine kinase-like ATPase, C-terminal domain"/>
    <property type="match status" value="1"/>
</dbReference>
<dbReference type="SUPFAM" id="SSF54211">
    <property type="entry name" value="Ribosomal protein S5 domain 2-like"/>
    <property type="match status" value="1"/>
</dbReference>
<dbReference type="InterPro" id="IPR013507">
    <property type="entry name" value="DNA_mismatch_S5_2-like"/>
</dbReference>
<evidence type="ECO:0000256" key="2">
    <source>
        <dbReference type="ARBA" id="ARBA00022763"/>
    </source>
</evidence>
<dbReference type="OrthoDB" id="10263226at2759"/>
<evidence type="ECO:0000256" key="1">
    <source>
        <dbReference type="ARBA" id="ARBA00006082"/>
    </source>
</evidence>
<evidence type="ECO:0000313" key="6">
    <source>
        <dbReference type="Proteomes" id="UP000509510"/>
    </source>
</evidence>
<dbReference type="FunFam" id="3.30.565.10:FF:000017">
    <property type="entry name" value="PMS1 homolog 1, mismatch repair system component"/>
    <property type="match status" value="1"/>
</dbReference>
<dbReference type="InterPro" id="IPR038973">
    <property type="entry name" value="MutL/Mlh/Pms-like"/>
</dbReference>
<dbReference type="GeneID" id="55989801"/>
<feature type="domain" description="DNA mismatch repair protein S5" evidence="4">
    <location>
        <begin position="220"/>
        <end position="357"/>
    </location>
</feature>
<dbReference type="InterPro" id="IPR002099">
    <property type="entry name" value="MutL/Mlh/PMS"/>
</dbReference>
<feature type="compositionally biased region" description="Low complexity" evidence="3">
    <location>
        <begin position="644"/>
        <end position="659"/>
    </location>
</feature>
<feature type="compositionally biased region" description="Polar residues" evidence="3">
    <location>
        <begin position="454"/>
        <end position="464"/>
    </location>
</feature>
<dbReference type="GO" id="GO:0140664">
    <property type="term" value="F:ATP-dependent DNA damage sensor activity"/>
    <property type="evidence" value="ECO:0007669"/>
    <property type="project" value="InterPro"/>
</dbReference>
<proteinExistence type="inferred from homology"/>
<name>A0A7H8QMP9_TALRU</name>
<dbReference type="PROSITE" id="PS00058">
    <property type="entry name" value="DNA_MISMATCH_REPAIR_1"/>
    <property type="match status" value="1"/>
</dbReference>
<keyword evidence="6" id="KW-1185">Reference proteome</keyword>
<dbReference type="GO" id="GO:0016887">
    <property type="term" value="F:ATP hydrolysis activity"/>
    <property type="evidence" value="ECO:0007669"/>
    <property type="project" value="InterPro"/>
</dbReference>
<sequence>MPIAALPPSTAQAIGSTSVLSDPCAVVKELLDNGLDASATSISVEISQNTIDIIQVKDNGHGIVPDDFDYVCKRAYTSKIQTLDDLRNVGGQSLGFRGEALASAAEMADTLTMTTRTKAEVVGSALKYDRKGDLVSSTDKTSHPVGTTVCVTGFLKNIPVRRQTAVKNAAKTIVKIKRLLQAYAIARPCTRLSFKVLKSKSEKDNWTYAPVSNADIGDAARKVVGVEAAGQCFCRLWPDNNGHGADESTRLVAYLPKSDADFTKVGGSGQYLSVDGRPLSSARGTPKDIVRLFKSYICSASKASGHSALSNPFLCLQITCPKGSYDANVEPSKDDVLFAEREDLVALSEGLFKEIYGDLDKEVRSVNESVAPVNDFTLLMRKPAVQPPMSPPATDLRVSGTRDIPWTTITPQSSAPIPLQERVGLSEMESDAMEPESSNMNPWTIAKTHFFHRPSNSNRTNHLSTPIRCDRGRNPKDMRIEITQSSPSTVPSPDSHASSPEQRRGSRSSSTSESAESRQRLRVYTKGSRERDRERYGNGSLDTWFTKQNQPILSGTSRTEHSDQDGAESVMLDDLDTDDVFEPPSKIINKPFKLPLSAGGRSSKAPELFFTQLSTPDETPSDTETRERRQEFPVMEEWSSRLHQPSPDLSQSQSQVSDSQETEIALDFERRKREATLARRKQLQNGQLCLTPASSQSKSPHQNRYLAARAALSTSSQKQNQIDLLPPGNKSSLNGEAPLADSDPRAYLMRVNSELEKDGSTSGEPRKAKRTLTNRLPFEKIPGGCDNHSLALHLCIPSGPDLSQECRLITAVDTYASSGKELGAFTQQETSDLAKTCKTWEDRISRLVKEKYRMRDVDLYGAEGGSDEVCLGDIDIYAAIQASSFSNM</sequence>
<dbReference type="GO" id="GO:0030983">
    <property type="term" value="F:mismatched DNA binding"/>
    <property type="evidence" value="ECO:0007669"/>
    <property type="project" value="InterPro"/>
</dbReference>
<dbReference type="PANTHER" id="PTHR10073:SF41">
    <property type="entry name" value="MISMATCH REPAIR PROTEIN, PUTATIVE (AFU_ORTHOLOGUE AFUA_8G05820)-RELATED"/>
    <property type="match status" value="1"/>
</dbReference>
<dbReference type="AlphaFoldDB" id="A0A7H8QMP9"/>
<feature type="region of interest" description="Disordered" evidence="3">
    <location>
        <begin position="710"/>
        <end position="743"/>
    </location>
</feature>
<feature type="region of interest" description="Disordered" evidence="3">
    <location>
        <begin position="452"/>
        <end position="566"/>
    </location>
</feature>
<keyword evidence="2" id="KW-0227">DNA damage</keyword>
<dbReference type="NCBIfam" id="TIGR00585">
    <property type="entry name" value="mutl"/>
    <property type="match status" value="1"/>
</dbReference>
<dbReference type="GO" id="GO:0005524">
    <property type="term" value="F:ATP binding"/>
    <property type="evidence" value="ECO:0007669"/>
    <property type="project" value="InterPro"/>
</dbReference>
<organism evidence="5 6">
    <name type="scientific">Talaromyces rugulosus</name>
    <name type="common">Penicillium rugulosum</name>
    <dbReference type="NCBI Taxonomy" id="121627"/>
    <lineage>
        <taxon>Eukaryota</taxon>
        <taxon>Fungi</taxon>
        <taxon>Dikarya</taxon>
        <taxon>Ascomycota</taxon>
        <taxon>Pezizomycotina</taxon>
        <taxon>Eurotiomycetes</taxon>
        <taxon>Eurotiomycetidae</taxon>
        <taxon>Eurotiales</taxon>
        <taxon>Trichocomaceae</taxon>
        <taxon>Talaromyces</taxon>
        <taxon>Talaromyces sect. Islandici</taxon>
    </lineage>
</organism>
<feature type="compositionally biased region" description="Basic and acidic residues" evidence="3">
    <location>
        <begin position="527"/>
        <end position="536"/>
    </location>
</feature>
<reference evidence="6" key="1">
    <citation type="submission" date="2020-06" db="EMBL/GenBank/DDBJ databases">
        <title>A chromosome-scale genome assembly of Talaromyces rugulosus W13939.</title>
        <authorList>
            <person name="Wang B."/>
            <person name="Guo L."/>
            <person name="Ye K."/>
            <person name="Wang L."/>
        </authorList>
    </citation>
    <scope>NUCLEOTIDE SEQUENCE [LARGE SCALE GENOMIC DNA]</scope>
    <source>
        <strain evidence="6">W13939</strain>
    </source>
</reference>
<dbReference type="EMBL" id="CP055898">
    <property type="protein sequence ID" value="QKX55200.1"/>
    <property type="molecule type" value="Genomic_DNA"/>
</dbReference>
<dbReference type="InterPro" id="IPR014721">
    <property type="entry name" value="Ribsml_uS5_D2-typ_fold_subgr"/>
</dbReference>
<protein>
    <recommendedName>
        <fullName evidence="4">DNA mismatch repair protein S5 domain-containing protein</fullName>
    </recommendedName>
</protein>
<comment type="similarity">
    <text evidence="1">Belongs to the DNA mismatch repair MutL/HexB family.</text>
</comment>
<feature type="compositionally biased region" description="Basic and acidic residues" evidence="3">
    <location>
        <begin position="468"/>
        <end position="480"/>
    </location>
</feature>
<feature type="region of interest" description="Disordered" evidence="3">
    <location>
        <begin position="609"/>
        <end position="663"/>
    </location>
</feature>
<dbReference type="RefSeq" id="XP_035341379.1">
    <property type="nucleotide sequence ID" value="XM_035485486.1"/>
</dbReference>
<dbReference type="KEGG" id="trg:TRUGW13939_02292"/>
<feature type="compositionally biased region" description="Polar residues" evidence="3">
    <location>
        <begin position="712"/>
        <end position="722"/>
    </location>
</feature>
<dbReference type="InterPro" id="IPR020568">
    <property type="entry name" value="Ribosomal_Su5_D2-typ_SF"/>
</dbReference>
<dbReference type="Gene3D" id="3.30.230.10">
    <property type="match status" value="1"/>
</dbReference>